<evidence type="ECO:0000256" key="1">
    <source>
        <dbReference type="SAM" id="MobiDB-lite"/>
    </source>
</evidence>
<name>A0A9Q0GN16_9MAGN</name>
<comment type="caution">
    <text evidence="2">The sequence shown here is derived from an EMBL/GenBank/DDBJ whole genome shotgun (WGS) entry which is preliminary data.</text>
</comment>
<reference evidence="2" key="1">
    <citation type="journal article" date="2023" name="Plant J.">
        <title>The genome of the king protea, Protea cynaroides.</title>
        <authorList>
            <person name="Chang J."/>
            <person name="Duong T.A."/>
            <person name="Schoeman C."/>
            <person name="Ma X."/>
            <person name="Roodt D."/>
            <person name="Barker N."/>
            <person name="Li Z."/>
            <person name="Van de Peer Y."/>
            <person name="Mizrachi E."/>
        </authorList>
    </citation>
    <scope>NUCLEOTIDE SEQUENCE</scope>
    <source>
        <tissue evidence="2">Young leaves</tissue>
    </source>
</reference>
<sequence>MRRNRRRRIHGDRSRWINNKGQRRNQGLQSDLVLVHRRLPQEENFRRQLRIFTVPVHLHSKMCWGYPCKFMGRALELFFSEDQDKLISNLKIVQDYLHSLDSQRQVSNTANTREDSSEDPTTTL</sequence>
<protein>
    <submittedName>
        <fullName evidence="2">Uncharacterized protein</fullName>
    </submittedName>
</protein>
<dbReference type="Proteomes" id="UP001141806">
    <property type="component" value="Unassembled WGS sequence"/>
</dbReference>
<proteinExistence type="predicted"/>
<dbReference type="AlphaFoldDB" id="A0A9Q0GN16"/>
<evidence type="ECO:0000313" key="3">
    <source>
        <dbReference type="Proteomes" id="UP001141806"/>
    </source>
</evidence>
<evidence type="ECO:0000313" key="2">
    <source>
        <dbReference type="EMBL" id="KAJ4943995.1"/>
    </source>
</evidence>
<organism evidence="2 3">
    <name type="scientific">Protea cynaroides</name>
    <dbReference type="NCBI Taxonomy" id="273540"/>
    <lineage>
        <taxon>Eukaryota</taxon>
        <taxon>Viridiplantae</taxon>
        <taxon>Streptophyta</taxon>
        <taxon>Embryophyta</taxon>
        <taxon>Tracheophyta</taxon>
        <taxon>Spermatophyta</taxon>
        <taxon>Magnoliopsida</taxon>
        <taxon>Proteales</taxon>
        <taxon>Proteaceae</taxon>
        <taxon>Protea</taxon>
    </lineage>
</organism>
<accession>A0A9Q0GN16</accession>
<dbReference type="EMBL" id="JAMYWD010001170">
    <property type="protein sequence ID" value="KAJ4943995.1"/>
    <property type="molecule type" value="Genomic_DNA"/>
</dbReference>
<keyword evidence="3" id="KW-1185">Reference proteome</keyword>
<feature type="region of interest" description="Disordered" evidence="1">
    <location>
        <begin position="103"/>
        <end position="124"/>
    </location>
</feature>
<gene>
    <name evidence="2" type="ORF">NE237_014263</name>
</gene>